<keyword evidence="3" id="KW-1185">Reference proteome</keyword>
<comment type="caution">
    <text evidence="2">The sequence shown here is derived from an EMBL/GenBank/DDBJ whole genome shotgun (WGS) entry which is preliminary data.</text>
</comment>
<evidence type="ECO:0000313" key="3">
    <source>
        <dbReference type="Proteomes" id="UP000319160"/>
    </source>
</evidence>
<sequence length="278" mass="31142">MNSAWRLVSAAFQRYRDTAKSANREHPACNAMGFLDTHEAFVGVDFWEYPSELLTKPPNDLDDGQIGLLNYGFNVPSAQYLVFVIRIETREIPESRDGPLNSRPRELVPFATCPRITEVRVTVGDPGGPIININIGQVTDLEDLIYAVSTRLAGEFAELSYENSEPGLPDILYYQACPLPPDPDNRDNSPCTRNRSADRSIGKRRRYMQNDMSNSDTRHETSIGSLWGHQETPENEHDTKALSERRQHDADDLTSRHEGNCETGGREGEGEETECGVA</sequence>
<dbReference type="Proteomes" id="UP000319160">
    <property type="component" value="Unassembled WGS sequence"/>
</dbReference>
<evidence type="ECO:0000256" key="1">
    <source>
        <dbReference type="SAM" id="MobiDB-lite"/>
    </source>
</evidence>
<dbReference type="OrthoDB" id="4743925at2759"/>
<feature type="compositionally biased region" description="Basic and acidic residues" evidence="1">
    <location>
        <begin position="231"/>
        <end position="268"/>
    </location>
</feature>
<feature type="compositionally biased region" description="Acidic residues" evidence="1">
    <location>
        <begin position="269"/>
        <end position="278"/>
    </location>
</feature>
<reference evidence="3" key="1">
    <citation type="submission" date="2019-06" db="EMBL/GenBank/DDBJ databases">
        <title>Draft genome sequence of the griseofulvin-producing fungus Xylaria cubensis strain G536.</title>
        <authorList>
            <person name="Mead M.E."/>
            <person name="Raja H.A."/>
            <person name="Steenwyk J.L."/>
            <person name="Knowles S.L."/>
            <person name="Oberlies N.H."/>
            <person name="Rokas A."/>
        </authorList>
    </citation>
    <scope>NUCLEOTIDE SEQUENCE [LARGE SCALE GENOMIC DNA]</scope>
    <source>
        <strain evidence="3">G536</strain>
    </source>
</reference>
<dbReference type="EMBL" id="VFLP01000045">
    <property type="protein sequence ID" value="TRX91459.1"/>
    <property type="molecule type" value="Genomic_DNA"/>
</dbReference>
<evidence type="ECO:0000313" key="2">
    <source>
        <dbReference type="EMBL" id="TRX91459.1"/>
    </source>
</evidence>
<protein>
    <submittedName>
        <fullName evidence="2">Uncharacterized protein</fullName>
    </submittedName>
</protein>
<feature type="region of interest" description="Disordered" evidence="1">
    <location>
        <begin position="179"/>
        <end position="278"/>
    </location>
</feature>
<accession>A0A553HU18</accession>
<proteinExistence type="predicted"/>
<organism evidence="2 3">
    <name type="scientific">Xylaria flabelliformis</name>
    <dbReference type="NCBI Taxonomy" id="2512241"/>
    <lineage>
        <taxon>Eukaryota</taxon>
        <taxon>Fungi</taxon>
        <taxon>Dikarya</taxon>
        <taxon>Ascomycota</taxon>
        <taxon>Pezizomycotina</taxon>
        <taxon>Sordariomycetes</taxon>
        <taxon>Xylariomycetidae</taxon>
        <taxon>Xylariales</taxon>
        <taxon>Xylariaceae</taxon>
        <taxon>Xylaria</taxon>
    </lineage>
</organism>
<name>A0A553HU18_9PEZI</name>
<dbReference type="AlphaFoldDB" id="A0A553HU18"/>
<gene>
    <name evidence="2" type="ORF">FHL15_007683</name>
</gene>